<dbReference type="Pfam" id="PF00480">
    <property type="entry name" value="ROK"/>
    <property type="match status" value="1"/>
</dbReference>
<dbReference type="Gene3D" id="3.30.420.40">
    <property type="match status" value="2"/>
</dbReference>
<dbReference type="STRING" id="754502.BJG93_06455"/>
<reference evidence="2" key="1">
    <citation type="submission" date="2016-09" db="EMBL/GenBank/DDBJ databases">
        <title>The Complete Genome of Burkholderia sprentiae wsm5005.</title>
        <authorList>
            <person name="De Meyer S."/>
            <person name="Wang P."/>
            <person name="Terpolilli J."/>
        </authorList>
    </citation>
    <scope>NUCLEOTIDE SEQUENCE [LARGE SCALE GENOMIC DNA]</scope>
    <source>
        <strain evidence="2">WSM5005</strain>
    </source>
</reference>
<dbReference type="OrthoDB" id="9810372at2"/>
<dbReference type="Proteomes" id="UP000179860">
    <property type="component" value="Chromosome 1"/>
</dbReference>
<dbReference type="PANTHER" id="PTHR18964:SF149">
    <property type="entry name" value="BIFUNCTIONAL UDP-N-ACETYLGLUCOSAMINE 2-EPIMERASE_N-ACETYLMANNOSAMINE KINASE"/>
    <property type="match status" value="1"/>
</dbReference>
<dbReference type="AlphaFoldDB" id="A0A1I9YFH6"/>
<dbReference type="InterPro" id="IPR000600">
    <property type="entry name" value="ROK"/>
</dbReference>
<organism evidence="2 3">
    <name type="scientific">Paraburkholderia sprentiae WSM5005</name>
    <dbReference type="NCBI Taxonomy" id="754502"/>
    <lineage>
        <taxon>Bacteria</taxon>
        <taxon>Pseudomonadati</taxon>
        <taxon>Pseudomonadota</taxon>
        <taxon>Betaproteobacteria</taxon>
        <taxon>Burkholderiales</taxon>
        <taxon>Burkholderiaceae</taxon>
        <taxon>Paraburkholderia</taxon>
    </lineage>
</organism>
<evidence type="ECO:0000313" key="2">
    <source>
        <dbReference type="EMBL" id="APA85059.1"/>
    </source>
</evidence>
<dbReference type="RefSeq" id="WP_051374381.1">
    <property type="nucleotide sequence ID" value="NZ_CP017561.2"/>
</dbReference>
<accession>A0A1I9YFH6</accession>
<dbReference type="SUPFAM" id="SSF53067">
    <property type="entry name" value="Actin-like ATPase domain"/>
    <property type="match status" value="1"/>
</dbReference>
<gene>
    <name evidence="2" type="ORF">BJG93_06455</name>
</gene>
<evidence type="ECO:0000313" key="3">
    <source>
        <dbReference type="Proteomes" id="UP000179860"/>
    </source>
</evidence>
<sequence>MNLKTVKNRPIEIEEGFILAIDFGGTKIAMATTTLSGQRLYEAEIPTFAQDGAQSVMRRMFEAARTLILRIDTNLGVPLRAVAAVTPGIVEADGICLAPNNPGWDTLALADMLREGFEVECIAVETDVKAAALAEARLGALVGVDCGLYLNLGTGLAAAVVIHGKVLRGAHGASGEIGYQLCGVPGEAGFAHGRAPLEEFVSGRAISDRASALLGRPITAREAFDLSLSDPTVEALLADALECLGTHVANMVLLLDPSRIVLGGGMSRVARVAVHIGTRLRTAVPYSPEIQTSAFAHGAALAGAIVLANDAWASSRRCDKSNDRRGVLL</sequence>
<dbReference type="PANTHER" id="PTHR18964">
    <property type="entry name" value="ROK (REPRESSOR, ORF, KINASE) FAMILY"/>
    <property type="match status" value="1"/>
</dbReference>
<evidence type="ECO:0000256" key="1">
    <source>
        <dbReference type="ARBA" id="ARBA00006479"/>
    </source>
</evidence>
<dbReference type="InterPro" id="IPR043129">
    <property type="entry name" value="ATPase_NBD"/>
</dbReference>
<dbReference type="KEGG" id="pspw:BJG93_06455"/>
<dbReference type="EMBL" id="CP017561">
    <property type="protein sequence ID" value="APA85059.1"/>
    <property type="molecule type" value="Genomic_DNA"/>
</dbReference>
<reference evidence="2" key="2">
    <citation type="submission" date="2021-06" db="EMBL/GenBank/DDBJ databases">
        <authorList>
            <person name="Rogers T.H."/>
            <person name="Ramsay J.P."/>
            <person name="Wang P."/>
            <person name="Terpolilli J."/>
        </authorList>
    </citation>
    <scope>NUCLEOTIDE SEQUENCE</scope>
    <source>
        <strain evidence="2">WSM5005</strain>
    </source>
</reference>
<keyword evidence="3" id="KW-1185">Reference proteome</keyword>
<comment type="similarity">
    <text evidence="1">Belongs to the ROK (NagC/XylR) family.</text>
</comment>
<protein>
    <submittedName>
        <fullName evidence="2">ROK family protein</fullName>
    </submittedName>
</protein>
<proteinExistence type="inferred from homology"/>
<name>A0A1I9YFH6_9BURK</name>